<evidence type="ECO:0000256" key="1">
    <source>
        <dbReference type="SAM" id="Coils"/>
    </source>
</evidence>
<dbReference type="Proteomes" id="UP000175968">
    <property type="component" value="Chromosome"/>
</dbReference>
<dbReference type="KEGG" id="fgl:EM308_10545"/>
<protein>
    <submittedName>
        <fullName evidence="2">Uncharacterized protein</fullName>
    </submittedName>
</protein>
<gene>
    <name evidence="2" type="ORF">EM308_10545</name>
</gene>
<keyword evidence="3" id="KW-1185">Reference proteome</keyword>
<name>A0AAC9N5L0_9FLAO</name>
<feature type="coiled-coil region" evidence="1">
    <location>
        <begin position="20"/>
        <end position="47"/>
    </location>
</feature>
<evidence type="ECO:0000313" key="3">
    <source>
        <dbReference type="Proteomes" id="UP000175968"/>
    </source>
</evidence>
<dbReference type="AlphaFoldDB" id="A0AAC9N5L0"/>
<reference evidence="2 3" key="1">
    <citation type="submission" date="2016-10" db="EMBL/GenBank/DDBJ databases">
        <title>Flavobacterium gilvum sp. nov., isolated from stream water.</title>
        <authorList>
            <person name="Shin S.-K."/>
            <person name="Cho Y.-J."/>
            <person name="Yi H."/>
        </authorList>
    </citation>
    <scope>NUCLEOTIDE SEQUENCE [LARGE SCALE GENOMIC DNA]</scope>
    <source>
        <strain evidence="2 3">EM1308</strain>
    </source>
</reference>
<organism evidence="2 3">
    <name type="scientific">Flavobacterium gilvum</name>
    <dbReference type="NCBI Taxonomy" id="1492737"/>
    <lineage>
        <taxon>Bacteria</taxon>
        <taxon>Pseudomonadati</taxon>
        <taxon>Bacteroidota</taxon>
        <taxon>Flavobacteriia</taxon>
        <taxon>Flavobacteriales</taxon>
        <taxon>Flavobacteriaceae</taxon>
        <taxon>Flavobacterium</taxon>
    </lineage>
</organism>
<dbReference type="EMBL" id="CP017479">
    <property type="protein sequence ID" value="AOW09911.1"/>
    <property type="molecule type" value="Genomic_DNA"/>
</dbReference>
<dbReference type="RefSeq" id="WP_035639592.1">
    <property type="nucleotide sequence ID" value="NZ_CP017479.1"/>
</dbReference>
<sequence>MTTKTNETNIYYTLQALETKNLTELKYRQLKNRIKELINTNNKHIGTLIYKKSNVWFIHYSVVDLFAAKRVHDKTKPRAINYKNEITINLEYNYNVAFYQFLGTTIAKILKGSHTIFSVEPSPKISNTYHLHMGTTAPHHIIIKRIKEIESKTNITILNNPNTNVSKIRNLTQFVNYIAKQNQLITNI</sequence>
<keyword evidence="1" id="KW-0175">Coiled coil</keyword>
<accession>A0AAC9N5L0</accession>
<evidence type="ECO:0000313" key="2">
    <source>
        <dbReference type="EMBL" id="AOW09911.1"/>
    </source>
</evidence>
<proteinExistence type="predicted"/>